<dbReference type="PROSITE" id="PS00614">
    <property type="entry name" value="IGPS"/>
    <property type="match status" value="1"/>
</dbReference>
<reference evidence="11 12" key="1">
    <citation type="journal article" date="2009" name="Stand. Genomic Sci.">
        <title>Complete genome sequence of Desulfotomaculum acetoxidans type strain (5575).</title>
        <authorList>
            <person name="Spring S."/>
            <person name="Lapidus A."/>
            <person name="Schroder M."/>
            <person name="Gleim D."/>
            <person name="Sims D."/>
            <person name="Meincke L."/>
            <person name="Glavina Del Rio T."/>
            <person name="Tice H."/>
            <person name="Copeland A."/>
            <person name="Cheng J.F."/>
            <person name="Lucas S."/>
            <person name="Chen F."/>
            <person name="Nolan M."/>
            <person name="Bruce D."/>
            <person name="Goodwin L."/>
            <person name="Pitluck S."/>
            <person name="Ivanova N."/>
            <person name="Mavromatis K."/>
            <person name="Mikhailova N."/>
            <person name="Pati A."/>
            <person name="Chen A."/>
            <person name="Palaniappan K."/>
            <person name="Land M."/>
            <person name="Hauser L."/>
            <person name="Chang Y.J."/>
            <person name="Jeffries C.D."/>
            <person name="Chain P."/>
            <person name="Saunders E."/>
            <person name="Brettin T."/>
            <person name="Detter J.C."/>
            <person name="Goker M."/>
            <person name="Bristow J."/>
            <person name="Eisen J.A."/>
            <person name="Markowitz V."/>
            <person name="Hugenholtz P."/>
            <person name="Kyrpides N.C."/>
            <person name="Klenk H.P."/>
            <person name="Han C."/>
        </authorList>
    </citation>
    <scope>NUCLEOTIDE SEQUENCE [LARGE SCALE GENOMIC DNA]</scope>
    <source>
        <strain evidence="12">ATCC 49208 / DSM 771 / VKM B-1644</strain>
    </source>
</reference>
<dbReference type="HAMAP" id="MF_00134_B">
    <property type="entry name" value="IGPS_B"/>
    <property type="match status" value="1"/>
</dbReference>
<evidence type="ECO:0000313" key="11">
    <source>
        <dbReference type="EMBL" id="ACV61803.1"/>
    </source>
</evidence>
<evidence type="ECO:0000259" key="10">
    <source>
        <dbReference type="Pfam" id="PF00218"/>
    </source>
</evidence>
<organism evidence="11 12">
    <name type="scientific">Desulfofarcimen acetoxidans (strain ATCC 49208 / DSM 771 / KCTC 5769 / VKM B-1644 / 5575)</name>
    <name type="common">Desulfotomaculum acetoxidans</name>
    <dbReference type="NCBI Taxonomy" id="485916"/>
    <lineage>
        <taxon>Bacteria</taxon>
        <taxon>Bacillati</taxon>
        <taxon>Bacillota</taxon>
        <taxon>Clostridia</taxon>
        <taxon>Eubacteriales</taxon>
        <taxon>Peptococcaceae</taxon>
        <taxon>Desulfofarcimen</taxon>
    </lineage>
</organism>
<evidence type="ECO:0000256" key="9">
    <source>
        <dbReference type="HAMAP-Rule" id="MF_00134"/>
    </source>
</evidence>
<dbReference type="SUPFAM" id="SSF51366">
    <property type="entry name" value="Ribulose-phoshate binding barrel"/>
    <property type="match status" value="1"/>
</dbReference>
<sequence length="271" mass="29900">MRELRGILKEIIEHKIFELKSQKERITPAEMQAGAEKISAAAKKRAKAKSFYRALKKPGEMSIIAEVKRKSPSRGLLRADFNPAEIIKSYTDAGASALSILTDEKFFGGSSQYLKLGAEITHLPLLRKDFIIDEYQIYEAAVLGAYSVLLIARVLHPKTLKRFYALAKELGLDALVEIHGEAELTAVLEAGVRIVGINNRNLETFQTDINHTLRMREKITVPEIVVVSESGIKTYADILTLKSAGVDAVLVGESFMVHPDVGAAVRELRGA</sequence>
<keyword evidence="4 9" id="KW-0028">Amino-acid biosynthesis</keyword>
<dbReference type="STRING" id="485916.Dtox_0909"/>
<dbReference type="FunFam" id="3.20.20.70:FF:000024">
    <property type="entry name" value="Indole-3-glycerol phosphate synthase"/>
    <property type="match status" value="1"/>
</dbReference>
<dbReference type="EC" id="4.1.1.48" evidence="9"/>
<evidence type="ECO:0000256" key="1">
    <source>
        <dbReference type="ARBA" id="ARBA00001633"/>
    </source>
</evidence>
<dbReference type="AlphaFoldDB" id="C8W336"/>
<feature type="domain" description="Indole-3-glycerol phosphate synthase" evidence="10">
    <location>
        <begin position="20"/>
        <end position="268"/>
    </location>
</feature>
<dbReference type="Pfam" id="PF00218">
    <property type="entry name" value="IGPS"/>
    <property type="match status" value="1"/>
</dbReference>
<dbReference type="NCBIfam" id="NF001377">
    <property type="entry name" value="PRK00278.2-4"/>
    <property type="match status" value="1"/>
</dbReference>
<dbReference type="GO" id="GO:0000162">
    <property type="term" value="P:L-tryptophan biosynthetic process"/>
    <property type="evidence" value="ECO:0007669"/>
    <property type="project" value="UniProtKB-UniRule"/>
</dbReference>
<dbReference type="InterPro" id="IPR011060">
    <property type="entry name" value="RibuloseP-bd_barrel"/>
</dbReference>
<dbReference type="KEGG" id="dae:Dtox_0909"/>
<evidence type="ECO:0000256" key="8">
    <source>
        <dbReference type="ARBA" id="ARBA00023239"/>
    </source>
</evidence>
<proteinExistence type="inferred from homology"/>
<dbReference type="InterPro" id="IPR001468">
    <property type="entry name" value="Indole-3-GlycerolPSynthase_CS"/>
</dbReference>
<dbReference type="Gene3D" id="3.20.20.70">
    <property type="entry name" value="Aldolase class I"/>
    <property type="match status" value="1"/>
</dbReference>
<comment type="similarity">
    <text evidence="3 9">Belongs to the TrpC family.</text>
</comment>
<dbReference type="EMBL" id="CP001720">
    <property type="protein sequence ID" value="ACV61803.1"/>
    <property type="molecule type" value="Genomic_DNA"/>
</dbReference>
<dbReference type="InterPro" id="IPR045186">
    <property type="entry name" value="Indole-3-glycerol_P_synth"/>
</dbReference>
<evidence type="ECO:0000256" key="4">
    <source>
        <dbReference type="ARBA" id="ARBA00022605"/>
    </source>
</evidence>
<protein>
    <recommendedName>
        <fullName evidence="9">Indole-3-glycerol phosphate synthase</fullName>
        <shortName evidence="9">IGPS</shortName>
        <ecNumber evidence="9">4.1.1.48</ecNumber>
    </recommendedName>
</protein>
<dbReference type="Proteomes" id="UP000002217">
    <property type="component" value="Chromosome"/>
</dbReference>
<evidence type="ECO:0000313" key="12">
    <source>
        <dbReference type="Proteomes" id="UP000002217"/>
    </source>
</evidence>
<evidence type="ECO:0000256" key="2">
    <source>
        <dbReference type="ARBA" id="ARBA00004696"/>
    </source>
</evidence>
<dbReference type="GO" id="GO:0004640">
    <property type="term" value="F:phosphoribosylanthranilate isomerase activity"/>
    <property type="evidence" value="ECO:0007669"/>
    <property type="project" value="TreeGrafter"/>
</dbReference>
<dbReference type="InterPro" id="IPR013785">
    <property type="entry name" value="Aldolase_TIM"/>
</dbReference>
<evidence type="ECO:0000256" key="6">
    <source>
        <dbReference type="ARBA" id="ARBA00022822"/>
    </source>
</evidence>
<name>C8W336_DESAS</name>
<dbReference type="PANTHER" id="PTHR22854:SF2">
    <property type="entry name" value="INDOLE-3-GLYCEROL-PHOSPHATE SYNTHASE"/>
    <property type="match status" value="1"/>
</dbReference>
<keyword evidence="5 9" id="KW-0210">Decarboxylase</keyword>
<keyword evidence="12" id="KW-1185">Reference proteome</keyword>
<evidence type="ECO:0000256" key="3">
    <source>
        <dbReference type="ARBA" id="ARBA00008737"/>
    </source>
</evidence>
<dbReference type="CDD" id="cd00331">
    <property type="entry name" value="IGPS"/>
    <property type="match status" value="1"/>
</dbReference>
<comment type="catalytic activity">
    <reaction evidence="1 9">
        <text>1-(2-carboxyphenylamino)-1-deoxy-D-ribulose 5-phosphate + H(+) = (1S,2R)-1-C-(indol-3-yl)glycerol 3-phosphate + CO2 + H2O</text>
        <dbReference type="Rhea" id="RHEA:23476"/>
        <dbReference type="ChEBI" id="CHEBI:15377"/>
        <dbReference type="ChEBI" id="CHEBI:15378"/>
        <dbReference type="ChEBI" id="CHEBI:16526"/>
        <dbReference type="ChEBI" id="CHEBI:58613"/>
        <dbReference type="ChEBI" id="CHEBI:58866"/>
        <dbReference type="EC" id="4.1.1.48"/>
    </reaction>
</comment>
<accession>C8W336</accession>
<dbReference type="GO" id="GO:0004425">
    <property type="term" value="F:indole-3-glycerol-phosphate synthase activity"/>
    <property type="evidence" value="ECO:0007669"/>
    <property type="project" value="UniProtKB-UniRule"/>
</dbReference>
<dbReference type="HOGENOM" id="CLU_034247_2_0_9"/>
<keyword evidence="8 9" id="KW-0456">Lyase</keyword>
<dbReference type="InterPro" id="IPR013798">
    <property type="entry name" value="Indole-3-glycerol_P_synth_dom"/>
</dbReference>
<keyword evidence="6 9" id="KW-0822">Tryptophan biosynthesis</keyword>
<dbReference type="UniPathway" id="UPA00035">
    <property type="reaction ID" value="UER00043"/>
</dbReference>
<dbReference type="PANTHER" id="PTHR22854">
    <property type="entry name" value="TRYPTOPHAN BIOSYNTHESIS PROTEIN"/>
    <property type="match status" value="1"/>
</dbReference>
<dbReference type="OrthoDB" id="9804217at2"/>
<comment type="pathway">
    <text evidence="2 9">Amino-acid biosynthesis; L-tryptophan biosynthesis; L-tryptophan from chorismate: step 4/5.</text>
</comment>
<gene>
    <name evidence="9" type="primary">trpC</name>
    <name evidence="11" type="ordered locus">Dtox_0909</name>
</gene>
<keyword evidence="7 9" id="KW-0057">Aromatic amino acid biosynthesis</keyword>
<evidence type="ECO:0000256" key="5">
    <source>
        <dbReference type="ARBA" id="ARBA00022793"/>
    </source>
</evidence>
<dbReference type="RefSeq" id="WP_015756519.1">
    <property type="nucleotide sequence ID" value="NC_013216.1"/>
</dbReference>
<evidence type="ECO:0000256" key="7">
    <source>
        <dbReference type="ARBA" id="ARBA00023141"/>
    </source>
</evidence>
<dbReference type="eggNOG" id="COG0134">
    <property type="taxonomic scope" value="Bacteria"/>
</dbReference>